<dbReference type="AlphaFoldDB" id="A0AAV1PD52"/>
<dbReference type="SUPFAM" id="SSF49265">
    <property type="entry name" value="Fibronectin type III"/>
    <property type="match status" value="2"/>
</dbReference>
<proteinExistence type="predicted"/>
<name>A0AAV1PD52_SCOSC</name>
<feature type="signal peptide" evidence="3">
    <location>
        <begin position="1"/>
        <end position="21"/>
    </location>
</feature>
<keyword evidence="6" id="KW-1185">Reference proteome</keyword>
<dbReference type="PANTHER" id="PTHR20859:SF85">
    <property type="entry name" value="INTERFERON ALPHA_BETA RECEPTOR 1 ISOFORM X1"/>
    <property type="match status" value="1"/>
</dbReference>
<feature type="domain" description="Fibronectin type-III" evidence="4">
    <location>
        <begin position="127"/>
        <end position="232"/>
    </location>
</feature>
<organism evidence="5 6">
    <name type="scientific">Scomber scombrus</name>
    <name type="common">Atlantic mackerel</name>
    <name type="synonym">Scomber vernalis</name>
    <dbReference type="NCBI Taxonomy" id="13677"/>
    <lineage>
        <taxon>Eukaryota</taxon>
        <taxon>Metazoa</taxon>
        <taxon>Chordata</taxon>
        <taxon>Craniata</taxon>
        <taxon>Vertebrata</taxon>
        <taxon>Euteleostomi</taxon>
        <taxon>Actinopterygii</taxon>
        <taxon>Neopterygii</taxon>
        <taxon>Teleostei</taxon>
        <taxon>Neoteleostei</taxon>
        <taxon>Acanthomorphata</taxon>
        <taxon>Pelagiaria</taxon>
        <taxon>Scombriformes</taxon>
        <taxon>Scombridae</taxon>
        <taxon>Scomber</taxon>
    </lineage>
</organism>
<evidence type="ECO:0000259" key="4">
    <source>
        <dbReference type="PROSITE" id="PS50853"/>
    </source>
</evidence>
<comment type="caution">
    <text evidence="5">The sequence shown here is derived from an EMBL/GenBank/DDBJ whole genome shotgun (WGS) entry which is preliminary data.</text>
</comment>
<reference evidence="5 6" key="1">
    <citation type="submission" date="2024-01" db="EMBL/GenBank/DDBJ databases">
        <authorList>
            <person name="Alioto T."/>
            <person name="Alioto T."/>
            <person name="Gomez Garrido J."/>
        </authorList>
    </citation>
    <scope>NUCLEOTIDE SEQUENCE [LARGE SCALE GENOMIC DNA]</scope>
</reference>
<dbReference type="PROSITE" id="PS50853">
    <property type="entry name" value="FN3"/>
    <property type="match status" value="1"/>
</dbReference>
<sequence>MSAVFYLFLLSMCLLIGAAGAELVPPQNVAMVTLNTNYTLKWDWDQSAAEGHDATFTTQYVGRYKLEMKNHAKSWIPVCQNKPHMSCDLTVLDMEYLGEYMIRVRANVNRNHSDWVMIPFGPDKDAALGPPTKVDLATSGSGLDVYITDPLTSTNSSMRDHIQALSFHILYWERTEDKQALRTVLLPTNTNVVTLPDLKAWTWYCVSVQSRYEFYNKTSSFTSPQCLQTEGPVPWWIIFLSFLGSLVMFFLLVLLSLYVFIRCFKTVKSTFFPSGQLPKHFQEYFCDSPGSDVPRLLTPDSEGELLCHKVTICPEPVFLEIHDPPPEALLEPESGLEPDSSGRHSRQGSSGSGDSGVYSTEGGSGQRHPNSAQSSSGAEDSWQGPIKPDQVKMLDMAPDLKSQRPIGDEFIVDVCV</sequence>
<keyword evidence="2" id="KW-1133">Transmembrane helix</keyword>
<evidence type="ECO:0000256" key="2">
    <source>
        <dbReference type="SAM" id="Phobius"/>
    </source>
</evidence>
<dbReference type="EMBL" id="CAWUFR010000118">
    <property type="protein sequence ID" value="CAK6968417.1"/>
    <property type="molecule type" value="Genomic_DNA"/>
</dbReference>
<feature type="compositionally biased region" description="Polar residues" evidence="1">
    <location>
        <begin position="367"/>
        <end position="378"/>
    </location>
</feature>
<feature type="region of interest" description="Disordered" evidence="1">
    <location>
        <begin position="328"/>
        <end position="407"/>
    </location>
</feature>
<dbReference type="InterPro" id="IPR050650">
    <property type="entry name" value="Type-II_Cytokine-TF_Rcpt"/>
</dbReference>
<accession>A0AAV1PD52</accession>
<protein>
    <submittedName>
        <fullName evidence="5">Interleukin-10 receptor subunit beta</fullName>
    </submittedName>
</protein>
<gene>
    <name evidence="5" type="ORF">FSCOSCO3_A014441</name>
</gene>
<feature type="chain" id="PRO_5043606524" evidence="3">
    <location>
        <begin position="22"/>
        <end position="416"/>
    </location>
</feature>
<dbReference type="InterPro" id="IPR003961">
    <property type="entry name" value="FN3_dom"/>
</dbReference>
<evidence type="ECO:0000256" key="1">
    <source>
        <dbReference type="SAM" id="MobiDB-lite"/>
    </source>
</evidence>
<dbReference type="InterPro" id="IPR013783">
    <property type="entry name" value="Ig-like_fold"/>
</dbReference>
<dbReference type="Proteomes" id="UP001314229">
    <property type="component" value="Unassembled WGS sequence"/>
</dbReference>
<dbReference type="Pfam" id="PF09294">
    <property type="entry name" value="Interfer-bind"/>
    <property type="match status" value="1"/>
</dbReference>
<dbReference type="GO" id="GO:0004904">
    <property type="term" value="F:interferon receptor activity"/>
    <property type="evidence" value="ECO:0007669"/>
    <property type="project" value="TreeGrafter"/>
</dbReference>
<dbReference type="InterPro" id="IPR036116">
    <property type="entry name" value="FN3_sf"/>
</dbReference>
<dbReference type="GO" id="GO:0005886">
    <property type="term" value="C:plasma membrane"/>
    <property type="evidence" value="ECO:0007669"/>
    <property type="project" value="TreeGrafter"/>
</dbReference>
<evidence type="ECO:0000313" key="5">
    <source>
        <dbReference type="EMBL" id="CAK6968417.1"/>
    </source>
</evidence>
<keyword evidence="2" id="KW-0812">Transmembrane</keyword>
<keyword evidence="2" id="KW-0472">Membrane</keyword>
<keyword evidence="5" id="KW-0675">Receptor</keyword>
<dbReference type="PANTHER" id="PTHR20859">
    <property type="entry name" value="INTERFERON/INTERLEUKIN RECEPTOR"/>
    <property type="match status" value="1"/>
</dbReference>
<keyword evidence="3" id="KW-0732">Signal</keyword>
<dbReference type="InterPro" id="IPR015373">
    <property type="entry name" value="Interferon/interleukin_rcp_dom"/>
</dbReference>
<evidence type="ECO:0000313" key="6">
    <source>
        <dbReference type="Proteomes" id="UP001314229"/>
    </source>
</evidence>
<evidence type="ECO:0000256" key="3">
    <source>
        <dbReference type="SAM" id="SignalP"/>
    </source>
</evidence>
<feature type="transmembrane region" description="Helical" evidence="2">
    <location>
        <begin position="235"/>
        <end position="261"/>
    </location>
</feature>
<dbReference type="Gene3D" id="2.60.40.10">
    <property type="entry name" value="Immunoglobulins"/>
    <property type="match status" value="2"/>
</dbReference>
<dbReference type="Pfam" id="PF01108">
    <property type="entry name" value="Tissue_fac"/>
    <property type="match status" value="1"/>
</dbReference>